<feature type="domain" description="4Fe-4S ferredoxin-type" evidence="6">
    <location>
        <begin position="300"/>
        <end position="329"/>
    </location>
</feature>
<dbReference type="InterPro" id="IPR050572">
    <property type="entry name" value="Fe-S_Ferredoxin"/>
</dbReference>
<dbReference type="Pfam" id="PF13187">
    <property type="entry name" value="Fer4_9"/>
    <property type="match status" value="1"/>
</dbReference>
<protein>
    <submittedName>
        <fullName evidence="7">4Fe-4S dicluster domain-containing protein</fullName>
    </submittedName>
</protein>
<evidence type="ECO:0000313" key="8">
    <source>
        <dbReference type="Proteomes" id="UP000281128"/>
    </source>
</evidence>
<gene>
    <name evidence="7" type="ORF">D6850_17005</name>
</gene>
<dbReference type="RefSeq" id="WP_121168809.1">
    <property type="nucleotide sequence ID" value="NZ_RAPE01000006.1"/>
</dbReference>
<dbReference type="EMBL" id="RAPE01000006">
    <property type="protein sequence ID" value="RKF12657.1"/>
    <property type="molecule type" value="Genomic_DNA"/>
</dbReference>
<feature type="region of interest" description="Disordered" evidence="5">
    <location>
        <begin position="643"/>
        <end position="676"/>
    </location>
</feature>
<dbReference type="PANTHER" id="PTHR43687:SF4">
    <property type="entry name" value="BLR5484 PROTEIN"/>
    <property type="match status" value="1"/>
</dbReference>
<dbReference type="Pfam" id="PF12838">
    <property type="entry name" value="Fer4_7"/>
    <property type="match status" value="1"/>
</dbReference>
<dbReference type="Gene3D" id="3.30.70.20">
    <property type="match status" value="2"/>
</dbReference>
<dbReference type="AlphaFoldDB" id="A0A3A8AQF5"/>
<dbReference type="GO" id="GO:0046872">
    <property type="term" value="F:metal ion binding"/>
    <property type="evidence" value="ECO:0007669"/>
    <property type="project" value="UniProtKB-KW"/>
</dbReference>
<dbReference type="Proteomes" id="UP000281128">
    <property type="component" value="Unassembled WGS sequence"/>
</dbReference>
<feature type="domain" description="4Fe-4S ferredoxin-type" evidence="6">
    <location>
        <begin position="539"/>
        <end position="568"/>
    </location>
</feature>
<comment type="caution">
    <text evidence="7">The sequence shown here is derived from an EMBL/GenBank/DDBJ whole genome shotgun (WGS) entry which is preliminary data.</text>
</comment>
<dbReference type="PROSITE" id="PS00198">
    <property type="entry name" value="4FE4S_FER_1"/>
    <property type="match status" value="2"/>
</dbReference>
<evidence type="ECO:0000256" key="2">
    <source>
        <dbReference type="ARBA" id="ARBA00022723"/>
    </source>
</evidence>
<keyword evidence="1" id="KW-0004">4Fe-4S</keyword>
<dbReference type="PANTHER" id="PTHR43687">
    <property type="entry name" value="ADENYLYLSULFATE REDUCTASE, BETA SUBUNIT"/>
    <property type="match status" value="1"/>
</dbReference>
<evidence type="ECO:0000313" key="7">
    <source>
        <dbReference type="EMBL" id="RKF12657.1"/>
    </source>
</evidence>
<proteinExistence type="predicted"/>
<dbReference type="OrthoDB" id="9800445at2"/>
<dbReference type="InterPro" id="IPR017896">
    <property type="entry name" value="4Fe4S_Fe-S-bd"/>
</dbReference>
<dbReference type="PROSITE" id="PS51379">
    <property type="entry name" value="4FE4S_FER_2"/>
    <property type="match status" value="3"/>
</dbReference>
<accession>A0A3A8AQF5</accession>
<dbReference type="SUPFAM" id="SSF54862">
    <property type="entry name" value="4Fe-4S ferredoxins"/>
    <property type="match status" value="1"/>
</dbReference>
<feature type="domain" description="4Fe-4S ferredoxin-type" evidence="6">
    <location>
        <begin position="508"/>
        <end position="537"/>
    </location>
</feature>
<sequence>MTKPDRLLLCSCAGSMSIDAKTAQAATGAGEVRQCSALCTAELDVARQALAGDGVTLIACGQQARQFEELSDELGGSGELRTTDIRDRAGWSDGRSAHAKQAALLAEAMLDGPDIPLREIVSEGVCLILGSDAAALDAARRLAGELAVTCLMDPAPRDAPPDGAFDLAAGRVRQATGALGGFRVTVDGYAPADPAGRGAAGFAAPVDGAESACDIILDLRRDAPLFPAPEKRDGYLRADPRRPGVLERAVAAAADLRGRFEKPLHIRFDPDLCAHSRAGQPGCERCLSVCPTGAILPAGDTVAIDPDICAGCGACAAVCPSGAATRDDPPVGFLFSRLRTLASAYRAAGGGAPRALFHDEYGAELIRLAARFGDGLPPDVIPVAVPSIEGVGHAEMLAAVGSGFSSALLLCGPRDEVSTPQAELALAQAILAGAGADPERLSLIEVEDPDALPRCLREDRCDDAPACEPVLAMGGRREVVRLVARALADDDAEAHAPEIPLPDGAPYGAVVLDSDACTLCLACVSLCPSGALADNPDKPQLRFQESACLQCGICANICPEDAITLAPKLDPAPGALSHRVLHEEEPFNCIACGTPFGVRSTIERIAKSLEGKHWMFEEDSGRADLIRMCEDCRVRAQFGGEGRVLAGTPERPPARTSQDYANGLAPADHRRKGKSR</sequence>
<keyword evidence="3" id="KW-0408">Iron</keyword>
<evidence type="ECO:0000256" key="4">
    <source>
        <dbReference type="ARBA" id="ARBA00023014"/>
    </source>
</evidence>
<name>A0A3A8AQF5_9RHOB</name>
<keyword evidence="4" id="KW-0411">Iron-sulfur</keyword>
<organism evidence="7 8">
    <name type="scientific">Roseovarius spongiae</name>
    <dbReference type="NCBI Taxonomy" id="2320272"/>
    <lineage>
        <taxon>Bacteria</taxon>
        <taxon>Pseudomonadati</taxon>
        <taxon>Pseudomonadota</taxon>
        <taxon>Alphaproteobacteria</taxon>
        <taxon>Rhodobacterales</taxon>
        <taxon>Roseobacteraceae</taxon>
        <taxon>Roseovarius</taxon>
    </lineage>
</organism>
<dbReference type="InterPro" id="IPR017900">
    <property type="entry name" value="4Fe4S_Fe_S_CS"/>
</dbReference>
<dbReference type="GO" id="GO:0051539">
    <property type="term" value="F:4 iron, 4 sulfur cluster binding"/>
    <property type="evidence" value="ECO:0007669"/>
    <property type="project" value="UniProtKB-KW"/>
</dbReference>
<evidence type="ECO:0000256" key="1">
    <source>
        <dbReference type="ARBA" id="ARBA00022485"/>
    </source>
</evidence>
<evidence type="ECO:0000256" key="5">
    <source>
        <dbReference type="SAM" id="MobiDB-lite"/>
    </source>
</evidence>
<evidence type="ECO:0000259" key="6">
    <source>
        <dbReference type="PROSITE" id="PS51379"/>
    </source>
</evidence>
<evidence type="ECO:0000256" key="3">
    <source>
        <dbReference type="ARBA" id="ARBA00023004"/>
    </source>
</evidence>
<reference evidence="7 8" key="1">
    <citation type="submission" date="2018-09" db="EMBL/GenBank/DDBJ databases">
        <title>Roseovarius spongiae sp. nov., isolated from a marine sponge.</title>
        <authorList>
            <person name="Zhuang L."/>
            <person name="Luo L."/>
        </authorList>
    </citation>
    <scope>NUCLEOTIDE SEQUENCE [LARGE SCALE GENOMIC DNA]</scope>
    <source>
        <strain evidence="7 8">HN-E21</strain>
    </source>
</reference>
<keyword evidence="2" id="KW-0479">Metal-binding</keyword>
<keyword evidence="8" id="KW-1185">Reference proteome</keyword>